<dbReference type="EMBL" id="JAHUTI010047134">
    <property type="protein sequence ID" value="MED6247088.1"/>
    <property type="molecule type" value="Genomic_DNA"/>
</dbReference>
<dbReference type="Proteomes" id="UP001345963">
    <property type="component" value="Unassembled WGS sequence"/>
</dbReference>
<organism evidence="1 2">
    <name type="scientific">Ataeniobius toweri</name>
    <dbReference type="NCBI Taxonomy" id="208326"/>
    <lineage>
        <taxon>Eukaryota</taxon>
        <taxon>Metazoa</taxon>
        <taxon>Chordata</taxon>
        <taxon>Craniata</taxon>
        <taxon>Vertebrata</taxon>
        <taxon>Euteleostomi</taxon>
        <taxon>Actinopterygii</taxon>
        <taxon>Neopterygii</taxon>
        <taxon>Teleostei</taxon>
        <taxon>Neoteleostei</taxon>
        <taxon>Acanthomorphata</taxon>
        <taxon>Ovalentaria</taxon>
        <taxon>Atherinomorphae</taxon>
        <taxon>Cyprinodontiformes</taxon>
        <taxon>Goodeidae</taxon>
        <taxon>Ataeniobius</taxon>
    </lineage>
</organism>
<reference evidence="1 2" key="1">
    <citation type="submission" date="2021-07" db="EMBL/GenBank/DDBJ databases">
        <authorList>
            <person name="Palmer J.M."/>
        </authorList>
    </citation>
    <scope>NUCLEOTIDE SEQUENCE [LARGE SCALE GENOMIC DNA]</scope>
    <source>
        <strain evidence="1 2">AT_MEX2019</strain>
        <tissue evidence="1">Muscle</tissue>
    </source>
</reference>
<keyword evidence="2" id="KW-1185">Reference proteome</keyword>
<comment type="caution">
    <text evidence="1">The sequence shown here is derived from an EMBL/GenBank/DDBJ whole genome shotgun (WGS) entry which is preliminary data.</text>
</comment>
<name>A0ABU7B9X5_9TELE</name>
<evidence type="ECO:0000313" key="2">
    <source>
        <dbReference type="Proteomes" id="UP001345963"/>
    </source>
</evidence>
<protein>
    <submittedName>
        <fullName evidence="1">Uncharacterized protein</fullName>
    </submittedName>
</protein>
<accession>A0ABU7B9X5</accession>
<proteinExistence type="predicted"/>
<gene>
    <name evidence="1" type="ORF">ATANTOWER_029766</name>
</gene>
<evidence type="ECO:0000313" key="1">
    <source>
        <dbReference type="EMBL" id="MED6247088.1"/>
    </source>
</evidence>
<sequence>MHGHFILHANVEVVKKQGLKSVVFFKTWSITSLKISSLQTVEIFSGRFIVFLQNCQCINSGSSFISVNVVLLSKSLAESWIAVTNFWRKSFYEHMNNLSCSFPNKPQLLTIRRKTQVKKTMFNLKQVSLYI</sequence>